<comment type="caution">
    <text evidence="9">The sequence shown here is derived from an EMBL/GenBank/DDBJ whole genome shotgun (WGS) entry which is preliminary data.</text>
</comment>
<evidence type="ECO:0000256" key="8">
    <source>
        <dbReference type="SAM" id="Coils"/>
    </source>
</evidence>
<evidence type="ECO:0000256" key="5">
    <source>
        <dbReference type="ARBA" id="ARBA00022692"/>
    </source>
</evidence>
<dbReference type="PANTHER" id="PTHR30026:SF20">
    <property type="entry name" value="OUTER MEMBRANE PROTEIN TOLC"/>
    <property type="match status" value="1"/>
</dbReference>
<evidence type="ECO:0000256" key="7">
    <source>
        <dbReference type="ARBA" id="ARBA00023237"/>
    </source>
</evidence>
<sequence>MKRIAHIEYLLHFNSTFVARFALLLAGLLSLHHAFAQSPPGGPVTKITLAQALQQAQANRLELTNQRLQTQITESDEARRRAQWQPQLNAGADFRWNTQIQRSVIKNAPFANGQDLVLRFGTPFNNILNVQAEQKVYDAQSRIDRSINRLNAENQQTTLEKRNVEVRQQVTEAYYQTVFNREKQRLSERARSRAQGYLEQAQIRFRAGTLLESELDRFSLDLSNAELTYRNDQRDYTLSLENLRYRINAPQPIEPADSLRALFAEFQTLELTAGNRPELRTEELNRQVNELNQRREQARLAPVVTAYGAYFAQQFSDAFNPFQGGTWFPYNYVGLRVNVPVFDGRQTRLNKQDYVRRAQINQNTLQQLKNDVDYELRAARNTLDQARGNLAETQKNITQAQNILAIDRVRFDAGALLLADFRNSEYSLQQAENNYLRAVYDVLLGQVQVRKALGNL</sequence>
<keyword evidence="7" id="KW-0998">Cell outer membrane</keyword>
<keyword evidence="4" id="KW-1134">Transmembrane beta strand</keyword>
<evidence type="ECO:0000256" key="1">
    <source>
        <dbReference type="ARBA" id="ARBA00004442"/>
    </source>
</evidence>
<protein>
    <submittedName>
        <fullName evidence="9">TolC family protein</fullName>
    </submittedName>
</protein>
<accession>A0A5N1JFK8</accession>
<keyword evidence="5" id="KW-0812">Transmembrane</keyword>
<dbReference type="Pfam" id="PF02321">
    <property type="entry name" value="OEP"/>
    <property type="match status" value="1"/>
</dbReference>
<keyword evidence="3" id="KW-0813">Transport</keyword>
<dbReference type="EMBL" id="VTWS01000004">
    <property type="protein sequence ID" value="KAA9353056.1"/>
    <property type="molecule type" value="Genomic_DNA"/>
</dbReference>
<organism evidence="9 10">
    <name type="scientific">Larkinella humicola</name>
    <dbReference type="NCBI Taxonomy" id="2607654"/>
    <lineage>
        <taxon>Bacteria</taxon>
        <taxon>Pseudomonadati</taxon>
        <taxon>Bacteroidota</taxon>
        <taxon>Cytophagia</taxon>
        <taxon>Cytophagales</taxon>
        <taxon>Spirosomataceae</taxon>
        <taxon>Larkinella</taxon>
    </lineage>
</organism>
<comment type="similarity">
    <text evidence="2">Belongs to the outer membrane factor (OMF) (TC 1.B.17) family.</text>
</comment>
<dbReference type="RefSeq" id="WP_150878336.1">
    <property type="nucleotide sequence ID" value="NZ_VTWS01000004.1"/>
</dbReference>
<dbReference type="GO" id="GO:0015562">
    <property type="term" value="F:efflux transmembrane transporter activity"/>
    <property type="evidence" value="ECO:0007669"/>
    <property type="project" value="InterPro"/>
</dbReference>
<evidence type="ECO:0000313" key="10">
    <source>
        <dbReference type="Proteomes" id="UP000326344"/>
    </source>
</evidence>
<dbReference type="Proteomes" id="UP000326344">
    <property type="component" value="Unassembled WGS sequence"/>
</dbReference>
<proteinExistence type="inferred from homology"/>
<evidence type="ECO:0000256" key="6">
    <source>
        <dbReference type="ARBA" id="ARBA00023136"/>
    </source>
</evidence>
<dbReference type="InterPro" id="IPR003423">
    <property type="entry name" value="OMP_efflux"/>
</dbReference>
<evidence type="ECO:0000313" key="9">
    <source>
        <dbReference type="EMBL" id="KAA9353056.1"/>
    </source>
</evidence>
<evidence type="ECO:0000256" key="3">
    <source>
        <dbReference type="ARBA" id="ARBA00022448"/>
    </source>
</evidence>
<keyword evidence="8" id="KW-0175">Coiled coil</keyword>
<dbReference type="SUPFAM" id="SSF56954">
    <property type="entry name" value="Outer membrane efflux proteins (OEP)"/>
    <property type="match status" value="1"/>
</dbReference>
<evidence type="ECO:0000256" key="4">
    <source>
        <dbReference type="ARBA" id="ARBA00022452"/>
    </source>
</evidence>
<evidence type="ECO:0000256" key="2">
    <source>
        <dbReference type="ARBA" id="ARBA00007613"/>
    </source>
</evidence>
<feature type="coiled-coil region" evidence="8">
    <location>
        <begin position="46"/>
        <end position="78"/>
    </location>
</feature>
<dbReference type="GO" id="GO:0015288">
    <property type="term" value="F:porin activity"/>
    <property type="evidence" value="ECO:0007669"/>
    <property type="project" value="TreeGrafter"/>
</dbReference>
<comment type="subcellular location">
    <subcellularLocation>
        <location evidence="1">Cell outer membrane</location>
    </subcellularLocation>
</comment>
<dbReference type="PANTHER" id="PTHR30026">
    <property type="entry name" value="OUTER MEMBRANE PROTEIN TOLC"/>
    <property type="match status" value="1"/>
</dbReference>
<reference evidence="9 10" key="1">
    <citation type="submission" date="2019-09" db="EMBL/GenBank/DDBJ databases">
        <title>Genome Sequence of Larkinella sp MA1.</title>
        <authorList>
            <person name="Srinivasan S."/>
        </authorList>
    </citation>
    <scope>NUCLEOTIDE SEQUENCE [LARGE SCALE GENOMIC DNA]</scope>
    <source>
        <strain evidence="9 10">MA1</strain>
    </source>
</reference>
<dbReference type="GO" id="GO:1990281">
    <property type="term" value="C:efflux pump complex"/>
    <property type="evidence" value="ECO:0007669"/>
    <property type="project" value="TreeGrafter"/>
</dbReference>
<keyword evidence="10" id="KW-1185">Reference proteome</keyword>
<keyword evidence="6" id="KW-0472">Membrane</keyword>
<dbReference type="InterPro" id="IPR051906">
    <property type="entry name" value="TolC-like"/>
</dbReference>
<name>A0A5N1JFK8_9BACT</name>
<feature type="coiled-coil region" evidence="8">
    <location>
        <begin position="351"/>
        <end position="403"/>
    </location>
</feature>
<dbReference type="Gene3D" id="1.20.1600.10">
    <property type="entry name" value="Outer membrane efflux proteins (OEP)"/>
    <property type="match status" value="1"/>
</dbReference>
<dbReference type="AlphaFoldDB" id="A0A5N1JFK8"/>
<dbReference type="GO" id="GO:0009279">
    <property type="term" value="C:cell outer membrane"/>
    <property type="evidence" value="ECO:0007669"/>
    <property type="project" value="UniProtKB-SubCell"/>
</dbReference>
<gene>
    <name evidence="9" type="ORF">F0P93_17935</name>
</gene>